<keyword evidence="3" id="KW-1185">Reference proteome</keyword>
<protein>
    <submittedName>
        <fullName evidence="2">Uncharacterized protein</fullName>
    </submittedName>
</protein>
<evidence type="ECO:0000313" key="2">
    <source>
        <dbReference type="EMBL" id="UOE19801.1"/>
    </source>
</evidence>
<sequence>MGDEVGANPYEAYQRGEGAVTIAETFTGLKSAFDDAITAAKTAAVEPPCANAYPDFGEANAALMADIQEHGMSLGGNVQAGAQQTANTDSEAGDDFTDVGGVLSRQINEQTSRYTGE</sequence>
<evidence type="ECO:0000313" key="3">
    <source>
        <dbReference type="Proteomes" id="UP000265719"/>
    </source>
</evidence>
<dbReference type="Proteomes" id="UP000265719">
    <property type="component" value="Chromosome"/>
</dbReference>
<organism evidence="2 3">
    <name type="scientific">Thermobifida halotolerans</name>
    <dbReference type="NCBI Taxonomy" id="483545"/>
    <lineage>
        <taxon>Bacteria</taxon>
        <taxon>Bacillati</taxon>
        <taxon>Actinomycetota</taxon>
        <taxon>Actinomycetes</taxon>
        <taxon>Streptosporangiales</taxon>
        <taxon>Nocardiopsidaceae</taxon>
        <taxon>Thermobifida</taxon>
    </lineage>
</organism>
<name>A0AA97LXS6_9ACTN</name>
<gene>
    <name evidence="2" type="ORF">NI17_000590</name>
</gene>
<feature type="region of interest" description="Disordered" evidence="1">
    <location>
        <begin position="79"/>
        <end position="117"/>
    </location>
</feature>
<proteinExistence type="predicted"/>
<accession>A0AA97LXS6</accession>
<dbReference type="AlphaFoldDB" id="A0AA97LXS6"/>
<evidence type="ECO:0000256" key="1">
    <source>
        <dbReference type="SAM" id="MobiDB-lite"/>
    </source>
</evidence>
<dbReference type="RefSeq" id="WP_068687713.1">
    <property type="nucleotide sequence ID" value="NZ_CP063196.1"/>
</dbReference>
<dbReference type="KEGG" id="thao:NI17_000590"/>
<feature type="compositionally biased region" description="Polar residues" evidence="1">
    <location>
        <begin position="105"/>
        <end position="117"/>
    </location>
</feature>
<reference evidence="2" key="1">
    <citation type="submission" date="2020-10" db="EMBL/GenBank/DDBJ databases">
        <title>De novo genome project of the cellulose decomposer Thermobifida halotolerans type strain.</title>
        <authorList>
            <person name="Nagy I."/>
            <person name="Horvath B."/>
            <person name="Kukolya J."/>
            <person name="Nagy I."/>
            <person name="Orsini M."/>
        </authorList>
    </citation>
    <scope>NUCLEOTIDE SEQUENCE</scope>
    <source>
        <strain evidence="2">DSM 44931</strain>
    </source>
</reference>
<dbReference type="EMBL" id="CP063196">
    <property type="protein sequence ID" value="UOE19801.1"/>
    <property type="molecule type" value="Genomic_DNA"/>
</dbReference>
<feature type="compositionally biased region" description="Polar residues" evidence="1">
    <location>
        <begin position="80"/>
        <end position="90"/>
    </location>
</feature>